<evidence type="ECO:0000256" key="1">
    <source>
        <dbReference type="SAM" id="SignalP"/>
    </source>
</evidence>
<reference evidence="3" key="1">
    <citation type="submission" date="2017-01" db="EMBL/GenBank/DDBJ databases">
        <authorList>
            <person name="Varghese N."/>
            <person name="Submissions S."/>
        </authorList>
    </citation>
    <scope>NUCLEOTIDE SEQUENCE [LARGE SCALE GENOMIC DNA]</scope>
    <source>
        <strain evidence="3">ATCC 700103</strain>
    </source>
</reference>
<name>A0A1N6SHW5_9FIRM</name>
<dbReference type="AlphaFoldDB" id="A0A1N6SHW5"/>
<feature type="signal peptide" evidence="1">
    <location>
        <begin position="1"/>
        <end position="21"/>
    </location>
</feature>
<dbReference type="OrthoDB" id="2110158at2"/>
<dbReference type="EMBL" id="FTNC01000004">
    <property type="protein sequence ID" value="SIQ40572.1"/>
    <property type="molecule type" value="Genomic_DNA"/>
</dbReference>
<keyword evidence="1" id="KW-0732">Signal</keyword>
<protein>
    <recommendedName>
        <fullName evidence="4">DUF2330 domain-containing protein</fullName>
    </recommendedName>
</protein>
<evidence type="ECO:0008006" key="4">
    <source>
        <dbReference type="Google" id="ProtNLM"/>
    </source>
</evidence>
<proteinExistence type="predicted"/>
<keyword evidence="3" id="KW-1185">Reference proteome</keyword>
<dbReference type="RefSeq" id="WP_076544075.1">
    <property type="nucleotide sequence ID" value="NZ_FTNC01000004.1"/>
</dbReference>
<gene>
    <name evidence="2" type="ORF">SAMN05421834_10445</name>
</gene>
<evidence type="ECO:0000313" key="3">
    <source>
        <dbReference type="Proteomes" id="UP000185669"/>
    </source>
</evidence>
<feature type="chain" id="PRO_5009938225" description="DUF2330 domain-containing protein" evidence="1">
    <location>
        <begin position="22"/>
        <end position="447"/>
    </location>
</feature>
<evidence type="ECO:0000313" key="2">
    <source>
        <dbReference type="EMBL" id="SIQ40572.1"/>
    </source>
</evidence>
<sequence>MKKTIILLFIFLLLVSTGAFADRGSIPFIEGVQIFEPAQDALIAWNGDEEILILSTELYASKATKVLQVLPLPAEPEVKKSSRDVLRRANEFVFQEVFNDLRQPVLRSTETEAPAAEIKEEIVIGSHDITVVKVLNQNYFVSWVNDYLQEKGEQNPVIPRELKNTINNYINRGYNYFVFDTVEVGPDPKINEAVSYQFKTDELYYPLEITKSDRGISEISLLILTDQNLVNYNGISKNQITEMTPAVNLTYGESAYISTSIADLFIDDIDQLKQETKDIKLLNWVIKDDLANFNQDLLVDQNLGALLENKIVYQGTTYLDYRVDQDYPYQSKKAIETIEGKVEMRMGSRMYPWMAPSVKGHVLFNAAEGNLLTNFAAEGKSVKIKGYRSKSANISMRDPIDRMPVMVEIKDVFYVTEIVGWKPYSGIALSSEGNLNNSRTRFWLEDR</sequence>
<dbReference type="STRING" id="56779.SAMN05421834_10445"/>
<dbReference type="Proteomes" id="UP000185669">
    <property type="component" value="Unassembled WGS sequence"/>
</dbReference>
<organism evidence="2 3">
    <name type="scientific">Halanaerobium kushneri</name>
    <dbReference type="NCBI Taxonomy" id="56779"/>
    <lineage>
        <taxon>Bacteria</taxon>
        <taxon>Bacillati</taxon>
        <taxon>Bacillota</taxon>
        <taxon>Clostridia</taxon>
        <taxon>Halanaerobiales</taxon>
        <taxon>Halanaerobiaceae</taxon>
        <taxon>Halanaerobium</taxon>
    </lineage>
</organism>
<accession>A0A1N6SHW5</accession>